<evidence type="ECO:0000256" key="5">
    <source>
        <dbReference type="ARBA" id="ARBA00023002"/>
    </source>
</evidence>
<proteinExistence type="inferred from homology"/>
<keyword evidence="7" id="KW-0503">Monooxygenase</keyword>
<evidence type="ECO:0000256" key="6">
    <source>
        <dbReference type="ARBA" id="ARBA00023004"/>
    </source>
</evidence>
<evidence type="ECO:0000313" key="11">
    <source>
        <dbReference type="Proteomes" id="UP001497516"/>
    </source>
</evidence>
<accession>A0AAV2G2Z4</accession>
<evidence type="ECO:0000313" key="10">
    <source>
        <dbReference type="EMBL" id="CAL1405030.1"/>
    </source>
</evidence>
<keyword evidence="11" id="KW-1185">Reference proteome</keyword>
<keyword evidence="9" id="KW-0472">Membrane</keyword>
<feature type="binding site" description="axial binding residue" evidence="8">
    <location>
        <position position="461"/>
    </location>
    <ligand>
        <name>heme</name>
        <dbReference type="ChEBI" id="CHEBI:30413"/>
    </ligand>
    <ligandPart>
        <name>Fe</name>
        <dbReference type="ChEBI" id="CHEBI:18248"/>
    </ligandPart>
</feature>
<dbReference type="GO" id="GO:0020037">
    <property type="term" value="F:heme binding"/>
    <property type="evidence" value="ECO:0007669"/>
    <property type="project" value="InterPro"/>
</dbReference>
<keyword evidence="9" id="KW-0812">Transmembrane</keyword>
<dbReference type="InterPro" id="IPR001128">
    <property type="entry name" value="Cyt_P450"/>
</dbReference>
<keyword evidence="4 8" id="KW-0479">Metal-binding</keyword>
<dbReference type="Proteomes" id="UP001497516">
    <property type="component" value="Chromosome 8"/>
</dbReference>
<evidence type="ECO:0000256" key="7">
    <source>
        <dbReference type="ARBA" id="ARBA00023033"/>
    </source>
</evidence>
<comment type="cofactor">
    <cofactor evidence="1 8">
        <name>heme</name>
        <dbReference type="ChEBI" id="CHEBI:30413"/>
    </cofactor>
</comment>
<protein>
    <recommendedName>
        <fullName evidence="12">Cytochrome P450</fullName>
    </recommendedName>
</protein>
<comment type="similarity">
    <text evidence="2">Belongs to the cytochrome P450 family.</text>
</comment>
<dbReference type="InterPro" id="IPR002401">
    <property type="entry name" value="Cyt_P450_E_grp-I"/>
</dbReference>
<keyword evidence="5" id="KW-0560">Oxidoreductase</keyword>
<keyword evidence="9" id="KW-1133">Transmembrane helix</keyword>
<dbReference type="PRINTS" id="PR00385">
    <property type="entry name" value="P450"/>
</dbReference>
<dbReference type="EMBL" id="OZ034821">
    <property type="protein sequence ID" value="CAL1405030.1"/>
    <property type="molecule type" value="Genomic_DNA"/>
</dbReference>
<feature type="transmembrane region" description="Helical" evidence="9">
    <location>
        <begin position="12"/>
        <end position="33"/>
    </location>
</feature>
<dbReference type="SUPFAM" id="SSF48264">
    <property type="entry name" value="Cytochrome P450"/>
    <property type="match status" value="1"/>
</dbReference>
<keyword evidence="6 8" id="KW-0408">Iron</keyword>
<dbReference type="InterPro" id="IPR036396">
    <property type="entry name" value="Cyt_P450_sf"/>
</dbReference>
<dbReference type="PANTHER" id="PTHR47950">
    <property type="entry name" value="CYTOCHROME P450, FAMILY 76, SUBFAMILY C, POLYPEPTIDE 5-RELATED"/>
    <property type="match status" value="1"/>
</dbReference>
<dbReference type="GO" id="GO:0004497">
    <property type="term" value="F:monooxygenase activity"/>
    <property type="evidence" value="ECO:0007669"/>
    <property type="project" value="UniProtKB-KW"/>
</dbReference>
<evidence type="ECO:0000256" key="4">
    <source>
        <dbReference type="ARBA" id="ARBA00022723"/>
    </source>
</evidence>
<keyword evidence="3 8" id="KW-0349">Heme</keyword>
<dbReference type="GO" id="GO:0005506">
    <property type="term" value="F:iron ion binding"/>
    <property type="evidence" value="ECO:0007669"/>
    <property type="project" value="InterPro"/>
</dbReference>
<organism evidence="10 11">
    <name type="scientific">Linum trigynum</name>
    <dbReference type="NCBI Taxonomy" id="586398"/>
    <lineage>
        <taxon>Eukaryota</taxon>
        <taxon>Viridiplantae</taxon>
        <taxon>Streptophyta</taxon>
        <taxon>Embryophyta</taxon>
        <taxon>Tracheophyta</taxon>
        <taxon>Spermatophyta</taxon>
        <taxon>Magnoliopsida</taxon>
        <taxon>eudicotyledons</taxon>
        <taxon>Gunneridae</taxon>
        <taxon>Pentapetalae</taxon>
        <taxon>rosids</taxon>
        <taxon>fabids</taxon>
        <taxon>Malpighiales</taxon>
        <taxon>Linaceae</taxon>
        <taxon>Linum</taxon>
    </lineage>
</organism>
<dbReference type="Gene3D" id="1.10.630.10">
    <property type="entry name" value="Cytochrome P450"/>
    <property type="match status" value="1"/>
</dbReference>
<dbReference type="GO" id="GO:0016705">
    <property type="term" value="F:oxidoreductase activity, acting on paired donors, with incorporation or reduction of molecular oxygen"/>
    <property type="evidence" value="ECO:0007669"/>
    <property type="project" value="InterPro"/>
</dbReference>
<dbReference type="FunFam" id="1.10.630.10:FF:000126">
    <property type="entry name" value="Predicted protein"/>
    <property type="match status" value="1"/>
</dbReference>
<evidence type="ECO:0000256" key="1">
    <source>
        <dbReference type="ARBA" id="ARBA00001971"/>
    </source>
</evidence>
<sequence length="521" mass="58137">MATLAESSVFFFHHLLLALGLPVILFLLSRFLLRNRNRRPSLRLPPGPKPWPILGNLLHVGSMPHVAFSQLSQAHGPLISLRLGTQLVVVASSPEAASEILKTHDHDLSGRSVPHVSFARDPELNRDSIAWATHCTDQWRSLRSLVRAELFTSKALDRHSEAREKQAREMAQFLERRQEEGEEVRVRDVAFAFMFNGLASAYVSRELVQLEGGGDVERVSGIVREMMELYAAPNVSDLYPSLGGLDILGLRKRTEECVAKLREVWDPLIISRRREVKASDRRDDNGGGRDFLDALLDVGFSDEAISYTFVEMLAAVSDSTSASTEWALAELLKNPKTITAARRELDGKFPKGHVIKESDLPDLPYLCACVKETLRLHPPAPLLLPRRAARDCHVMGYTIPEGAQVFVNVWAIGRDPRYWEDASSFKPERFIMAGGGGREHDVDYKGSNFEFLPFGSGRRMCSGMPMAIRMIQLAVATLVHGFEWLLPEGAAAAVEEMGMEERYGVTLLKLDPLVLIPTPRV</sequence>
<name>A0AAV2G2Z4_9ROSI</name>
<evidence type="ECO:0000256" key="8">
    <source>
        <dbReference type="PIRSR" id="PIRSR602401-1"/>
    </source>
</evidence>
<gene>
    <name evidence="10" type="ORF">LTRI10_LOCUS44840</name>
</gene>
<evidence type="ECO:0008006" key="12">
    <source>
        <dbReference type="Google" id="ProtNLM"/>
    </source>
</evidence>
<evidence type="ECO:0000256" key="3">
    <source>
        <dbReference type="ARBA" id="ARBA00022617"/>
    </source>
</evidence>
<evidence type="ECO:0000256" key="2">
    <source>
        <dbReference type="ARBA" id="ARBA00010617"/>
    </source>
</evidence>
<reference evidence="10 11" key="1">
    <citation type="submission" date="2024-04" db="EMBL/GenBank/DDBJ databases">
        <authorList>
            <person name="Fracassetti M."/>
        </authorList>
    </citation>
    <scope>NUCLEOTIDE SEQUENCE [LARGE SCALE GENOMIC DNA]</scope>
</reference>
<dbReference type="Pfam" id="PF00067">
    <property type="entry name" value="p450"/>
    <property type="match status" value="1"/>
</dbReference>
<evidence type="ECO:0000256" key="9">
    <source>
        <dbReference type="SAM" id="Phobius"/>
    </source>
</evidence>
<dbReference type="AlphaFoldDB" id="A0AAV2G2Z4"/>
<dbReference type="PRINTS" id="PR00463">
    <property type="entry name" value="EP450I"/>
</dbReference>
<dbReference type="PANTHER" id="PTHR47950:SF6">
    <property type="entry name" value="CYTOCHROME P450"/>
    <property type="match status" value="1"/>
</dbReference>